<sequence length="1090" mass="114537">MLGSTRGAPQKLGLAALVGMLVAATISPAANAVEQPQDGQNAAAAAQFRDIAGNEHRAAIEWLAAQGLTTGYPDGTYRPLGSVNRDAMAAFIYRLAGEPTFTPPARSPFSDVPTTMKFYKEMAWMNAQGIATGFSDGTYRPLTPVKRDAMAAFMNRYAGDYCNIAIAENFPKPTVAPFADVPVTLQFSTEIAWMKDSGISRGWTEKNGTNTYRPLLPVARDAMAAFIQRLDVYENANGGCKPDLLDEQPWRNPDLPSAERASLVAAAMTLDQKIAFLQQDDGRGVPEFGLPPIRAKDGSSGLTTGATPTTALPSGVGLASTFDPVLARAYGTVSGEEARATGWNHLAGPTMDLTRTPFNGRMWEGFGEDPLLNGTTAAAQVQGEQSAGVSALVKHYNLNNFETRRGHVNVQVDERTLQEVYTRPWEKVVKEADPGAVMCSFNLVNSSQSCGSDLLLNQILKKQLGFNGYVSSDFNAGKSLSDYAAGLDTSGPQMAYSGANLKQAVLNGTVPEARVTNAAERVAYAMFDNGIFDNPPVGSFDYPRQAEPAIPASMLDAHAAIATEVAGDSVVLLKNESSALPLASSTPSVAVIGSDADHYIAAGGSGTVPRPAQLTTILDGITARAGSASVEYAAGTDPASLADTLPGPAPIPSTVLTNVQAQYRMGLNNFGGNAMIARSERQINLRTGLSNDVINSSQVPGLGFPLVTSQMSAVWTGTLAAPTTGTYKLSLSHLGTARLFIDGRQLLADPGVTYGTQEVAVSLTAGKPVAVRVEYVTDAPDQFNGSLNDQPGAMIRLGWTPPEGVFSPAIQEAVALAKRSSVAVVVARDYTGEAADRGSLKLPQDQDRLIKEVSAANPNTIVVLATSGPVTMPWIDQVPAVIEAWYAGQAQGTTVAGVLYGDINPSGKLPITFPVSDQQATEVGVDNPFDFVETVSPVVSYDEGVFVGYRAYSTQNATPLFPFGHGLSYTSFRRLNVDLPATAAAGPAGPDATVSVQVRNTGTRAGEETVQVYAGFLPGTVPTPARQLAGYGSLTLTPGATGSVDIKLDPRSLQYWDAGTDAWVTPTGPVPIYVGSSVADAQLAGTITLG</sequence>
<evidence type="ECO:0000256" key="3">
    <source>
        <dbReference type="SAM" id="SignalP"/>
    </source>
</evidence>
<dbReference type="InterPro" id="IPR011658">
    <property type="entry name" value="PA14_dom"/>
</dbReference>
<feature type="domain" description="SLH" evidence="4">
    <location>
        <begin position="108"/>
        <end position="168"/>
    </location>
</feature>
<gene>
    <name evidence="6" type="ORF">P5G52_17220</name>
</gene>
<dbReference type="InterPro" id="IPR001119">
    <property type="entry name" value="SLH_dom"/>
</dbReference>
<organism evidence="6 7">
    <name type="scientific">Arthrobacter burdickii</name>
    <dbReference type="NCBI Taxonomy" id="3035920"/>
    <lineage>
        <taxon>Bacteria</taxon>
        <taxon>Bacillati</taxon>
        <taxon>Actinomycetota</taxon>
        <taxon>Actinomycetes</taxon>
        <taxon>Micrococcales</taxon>
        <taxon>Micrococcaceae</taxon>
        <taxon>Arthrobacter</taxon>
    </lineage>
</organism>
<dbReference type="Gene3D" id="3.40.50.1700">
    <property type="entry name" value="Glycoside hydrolase family 3 C-terminal domain"/>
    <property type="match status" value="1"/>
</dbReference>
<dbReference type="Gene3D" id="2.60.40.10">
    <property type="entry name" value="Immunoglobulins"/>
    <property type="match status" value="1"/>
</dbReference>
<dbReference type="InterPro" id="IPR017853">
    <property type="entry name" value="GH"/>
</dbReference>
<dbReference type="InterPro" id="IPR026891">
    <property type="entry name" value="Fn3-like"/>
</dbReference>
<dbReference type="Pfam" id="PF00395">
    <property type="entry name" value="SLH"/>
    <property type="match status" value="2"/>
</dbReference>
<dbReference type="RefSeq" id="WP_301229802.1">
    <property type="nucleotide sequence ID" value="NZ_JAROCG010000002.1"/>
</dbReference>
<dbReference type="PANTHER" id="PTHR42715">
    <property type="entry name" value="BETA-GLUCOSIDASE"/>
    <property type="match status" value="1"/>
</dbReference>
<reference evidence="6" key="1">
    <citation type="submission" date="2023-06" db="EMBL/GenBank/DDBJ databases">
        <title>MT1 and MT2 Draft Genomes of Novel Species.</title>
        <authorList>
            <person name="Venkateswaran K."/>
        </authorList>
    </citation>
    <scope>NUCLEOTIDE SEQUENCE</scope>
    <source>
        <strain evidence="6">IIF3SC-B10</strain>
    </source>
</reference>
<dbReference type="InterPro" id="IPR036962">
    <property type="entry name" value="Glyco_hydro_3_N_sf"/>
</dbReference>
<evidence type="ECO:0000259" key="5">
    <source>
        <dbReference type="PROSITE" id="PS51820"/>
    </source>
</evidence>
<comment type="caution">
    <text evidence="6">The sequence shown here is derived from an EMBL/GenBank/DDBJ whole genome shotgun (WGS) entry which is preliminary data.</text>
</comment>
<accession>A0ABT8K6G4</accession>
<dbReference type="Proteomes" id="UP001174209">
    <property type="component" value="Unassembled WGS sequence"/>
</dbReference>
<feature type="chain" id="PRO_5046981598" evidence="3">
    <location>
        <begin position="33"/>
        <end position="1090"/>
    </location>
</feature>
<dbReference type="InterPro" id="IPR050288">
    <property type="entry name" value="Cellulose_deg_GH3"/>
</dbReference>
<proteinExistence type="inferred from homology"/>
<dbReference type="PROSITE" id="PS51272">
    <property type="entry name" value="SLH"/>
    <property type="match status" value="3"/>
</dbReference>
<dbReference type="PRINTS" id="PR00133">
    <property type="entry name" value="GLHYDRLASE3"/>
</dbReference>
<evidence type="ECO:0000256" key="1">
    <source>
        <dbReference type="ARBA" id="ARBA00005336"/>
    </source>
</evidence>
<dbReference type="GO" id="GO:0016787">
    <property type="term" value="F:hydrolase activity"/>
    <property type="evidence" value="ECO:0007669"/>
    <property type="project" value="UniProtKB-KW"/>
</dbReference>
<evidence type="ECO:0000313" key="7">
    <source>
        <dbReference type="Proteomes" id="UP001174209"/>
    </source>
</evidence>
<dbReference type="InterPro" id="IPR036881">
    <property type="entry name" value="Glyco_hydro_3_C_sf"/>
</dbReference>
<dbReference type="SUPFAM" id="SSF52279">
    <property type="entry name" value="Beta-D-glucan exohydrolase, C-terminal domain"/>
    <property type="match status" value="1"/>
</dbReference>
<feature type="signal peptide" evidence="3">
    <location>
        <begin position="1"/>
        <end position="32"/>
    </location>
</feature>
<keyword evidence="7" id="KW-1185">Reference proteome</keyword>
<dbReference type="SMART" id="SM01217">
    <property type="entry name" value="Fn3_like"/>
    <property type="match status" value="1"/>
</dbReference>
<dbReference type="Pfam" id="PF14310">
    <property type="entry name" value="Fn3-like"/>
    <property type="match status" value="1"/>
</dbReference>
<dbReference type="Gene3D" id="3.20.20.300">
    <property type="entry name" value="Glycoside hydrolase, family 3, N-terminal domain"/>
    <property type="match status" value="1"/>
</dbReference>
<keyword evidence="2 6" id="KW-0378">Hydrolase</keyword>
<dbReference type="PANTHER" id="PTHR42715:SF10">
    <property type="entry name" value="BETA-GLUCOSIDASE"/>
    <property type="match status" value="1"/>
</dbReference>
<feature type="domain" description="SLH" evidence="4">
    <location>
        <begin position="174"/>
        <end position="241"/>
    </location>
</feature>
<dbReference type="Gene3D" id="2.60.120.260">
    <property type="entry name" value="Galactose-binding domain-like"/>
    <property type="match status" value="1"/>
</dbReference>
<dbReference type="InterPro" id="IPR037524">
    <property type="entry name" value="PA14/GLEYA"/>
</dbReference>
<comment type="similarity">
    <text evidence="1">Belongs to the glycosyl hydrolase 3 family.</text>
</comment>
<evidence type="ECO:0000259" key="4">
    <source>
        <dbReference type="PROSITE" id="PS51272"/>
    </source>
</evidence>
<dbReference type="EMBL" id="JAROCG010000002">
    <property type="protein sequence ID" value="MDN4612613.1"/>
    <property type="molecule type" value="Genomic_DNA"/>
</dbReference>
<feature type="domain" description="PA14" evidence="5">
    <location>
        <begin position="662"/>
        <end position="813"/>
    </location>
</feature>
<dbReference type="InterPro" id="IPR013783">
    <property type="entry name" value="Ig-like_fold"/>
</dbReference>
<dbReference type="InterPro" id="IPR001764">
    <property type="entry name" value="Glyco_hydro_3_N"/>
</dbReference>
<feature type="domain" description="SLH" evidence="4">
    <location>
        <begin position="43"/>
        <end position="106"/>
    </location>
</feature>
<dbReference type="SMART" id="SM00758">
    <property type="entry name" value="PA14"/>
    <property type="match status" value="1"/>
</dbReference>
<keyword evidence="3" id="KW-0732">Signal</keyword>
<dbReference type="SUPFAM" id="SSF51445">
    <property type="entry name" value="(Trans)glycosidases"/>
    <property type="match status" value="1"/>
</dbReference>
<evidence type="ECO:0000256" key="2">
    <source>
        <dbReference type="ARBA" id="ARBA00022801"/>
    </source>
</evidence>
<protein>
    <submittedName>
        <fullName evidence="6">Glycoside hydrolase family 3 C-terminal domain-containing protein</fullName>
    </submittedName>
</protein>
<name>A0ABT8K6G4_9MICC</name>
<dbReference type="InterPro" id="IPR002772">
    <property type="entry name" value="Glyco_hydro_3_C"/>
</dbReference>
<dbReference type="Pfam" id="PF01915">
    <property type="entry name" value="Glyco_hydro_3_C"/>
    <property type="match status" value="1"/>
</dbReference>
<dbReference type="Pfam" id="PF07691">
    <property type="entry name" value="PA14"/>
    <property type="match status" value="1"/>
</dbReference>
<dbReference type="Pfam" id="PF00933">
    <property type="entry name" value="Glyco_hydro_3"/>
    <property type="match status" value="1"/>
</dbReference>
<evidence type="ECO:0000313" key="6">
    <source>
        <dbReference type="EMBL" id="MDN4612613.1"/>
    </source>
</evidence>
<dbReference type="PROSITE" id="PS51820">
    <property type="entry name" value="PA14"/>
    <property type="match status" value="1"/>
</dbReference>